<feature type="transmembrane region" description="Helical" evidence="8">
    <location>
        <begin position="413"/>
        <end position="434"/>
    </location>
</feature>
<evidence type="ECO:0000256" key="5">
    <source>
        <dbReference type="ARBA" id="ARBA00022989"/>
    </source>
</evidence>
<comment type="subcellular location">
    <subcellularLocation>
        <location evidence="1">Membrane</location>
        <topology evidence="1">Multi-pass membrane protein</topology>
    </subcellularLocation>
</comment>
<evidence type="ECO:0000256" key="6">
    <source>
        <dbReference type="ARBA" id="ARBA00023136"/>
    </source>
</evidence>
<feature type="transmembrane region" description="Helical" evidence="8">
    <location>
        <begin position="389"/>
        <end position="407"/>
    </location>
</feature>
<feature type="transmembrane region" description="Helical" evidence="8">
    <location>
        <begin position="250"/>
        <end position="272"/>
    </location>
</feature>
<dbReference type="SUPFAM" id="SSF103473">
    <property type="entry name" value="MFS general substrate transporter"/>
    <property type="match status" value="1"/>
</dbReference>
<comment type="similarity">
    <text evidence="2 7">Belongs to the major facilitator superfamily. Sugar transporter (TC 2.A.1.1) family.</text>
</comment>
<keyword evidence="11" id="KW-1185">Reference proteome</keyword>
<dbReference type="InterPro" id="IPR003663">
    <property type="entry name" value="Sugar/inositol_transpt"/>
</dbReference>
<feature type="transmembrane region" description="Helical" evidence="8">
    <location>
        <begin position="102"/>
        <end position="119"/>
    </location>
</feature>
<reference evidence="11" key="1">
    <citation type="journal article" date="2018" name="Nat. Microbiol.">
        <title>Leveraging single-cell genomics to expand the fungal tree of life.</title>
        <authorList>
            <person name="Ahrendt S.R."/>
            <person name="Quandt C.A."/>
            <person name="Ciobanu D."/>
            <person name="Clum A."/>
            <person name="Salamov A."/>
            <person name="Andreopoulos B."/>
            <person name="Cheng J.F."/>
            <person name="Woyke T."/>
            <person name="Pelin A."/>
            <person name="Henrissat B."/>
            <person name="Reynolds N.K."/>
            <person name="Benny G.L."/>
            <person name="Smith M.E."/>
            <person name="James T.Y."/>
            <person name="Grigoriev I.V."/>
        </authorList>
    </citation>
    <scope>NUCLEOTIDE SEQUENCE [LARGE SCALE GENOMIC DNA]</scope>
    <source>
        <strain evidence="11">RSA 1356</strain>
    </source>
</reference>
<dbReference type="Proteomes" id="UP000271241">
    <property type="component" value="Unassembled WGS sequence"/>
</dbReference>
<feature type="transmembrane region" description="Helical" evidence="8">
    <location>
        <begin position="131"/>
        <end position="150"/>
    </location>
</feature>
<keyword evidence="6 8" id="KW-0472">Membrane</keyword>
<dbReference type="InterPro" id="IPR020846">
    <property type="entry name" value="MFS_dom"/>
</dbReference>
<evidence type="ECO:0000256" key="2">
    <source>
        <dbReference type="ARBA" id="ARBA00010992"/>
    </source>
</evidence>
<evidence type="ECO:0000256" key="3">
    <source>
        <dbReference type="ARBA" id="ARBA00022448"/>
    </source>
</evidence>
<dbReference type="GO" id="GO:0005351">
    <property type="term" value="F:carbohydrate:proton symporter activity"/>
    <property type="evidence" value="ECO:0007669"/>
    <property type="project" value="TreeGrafter"/>
</dbReference>
<dbReference type="PANTHER" id="PTHR48022">
    <property type="entry name" value="PLASTIDIC GLUCOSE TRANSPORTER 4"/>
    <property type="match status" value="1"/>
</dbReference>
<feature type="transmembrane region" description="Helical" evidence="8">
    <location>
        <begin position="292"/>
        <end position="310"/>
    </location>
</feature>
<feature type="transmembrane region" description="Helical" evidence="8">
    <location>
        <begin position="348"/>
        <end position="368"/>
    </location>
</feature>
<organism evidence="10 11">
    <name type="scientific">Thamnocephalis sphaerospora</name>
    <dbReference type="NCBI Taxonomy" id="78915"/>
    <lineage>
        <taxon>Eukaryota</taxon>
        <taxon>Fungi</taxon>
        <taxon>Fungi incertae sedis</taxon>
        <taxon>Zoopagomycota</taxon>
        <taxon>Zoopagomycotina</taxon>
        <taxon>Zoopagomycetes</taxon>
        <taxon>Zoopagales</taxon>
        <taxon>Sigmoideomycetaceae</taxon>
        <taxon>Thamnocephalis</taxon>
    </lineage>
</organism>
<evidence type="ECO:0000256" key="4">
    <source>
        <dbReference type="ARBA" id="ARBA00022692"/>
    </source>
</evidence>
<evidence type="ECO:0000256" key="1">
    <source>
        <dbReference type="ARBA" id="ARBA00004141"/>
    </source>
</evidence>
<evidence type="ECO:0000313" key="11">
    <source>
        <dbReference type="Proteomes" id="UP000271241"/>
    </source>
</evidence>
<keyword evidence="3 7" id="KW-0813">Transport</keyword>
<gene>
    <name evidence="10" type="ORF">THASP1DRAFT_20855</name>
</gene>
<accession>A0A4P9XGD5</accession>
<feature type="domain" description="Major facilitator superfamily (MFS) profile" evidence="9">
    <location>
        <begin position="4"/>
        <end position="441"/>
    </location>
</feature>
<sequence length="471" mass="50808">MLASVLIASIGGFFYGFDMGIINGVLAMPSAHERFLWANDAQKGFMVSSFVLGSTVSSLFSGHIADRIGRRWSIVLCSVVVIAGSLCQALAMNIVVFCIGRVTGGLAVGVTATVVPIYISEIAPKKIRGRLVVVMDIAMASGIAVSYLLNYGTSHLPGELSFRIPLGAQVLIAMPLLLCLPFFPSSPRWLLQRGRENEARQALARLRGLASDSPQVVSEIEELQRAINTEQGSRQARWNDLFTNGMWRRLCIGVGIFSFRQLSGINAVTYYAPDILRRSGFENSTTQLLATAVFGIIGVVAAITSIFLIDRAGRRKLLIIGALIMTGTMAALGLIIALQKVYGVSELALSYGCLAMLYLHSFAFSLSWGPVPWITPSEIFPQHVRAKGAAVSTFANWVVHFALAQATPSLLASINWGLFVIFAGICLIMALWTYRVVPETRGQSLEVTGKLGAADETIVSVQTAEIKASKS</sequence>
<name>A0A4P9XGD5_9FUNG</name>
<protein>
    <submittedName>
        <fullName evidence="10">General substrate transporter</fullName>
    </submittedName>
</protein>
<dbReference type="InterPro" id="IPR005828">
    <property type="entry name" value="MFS_sugar_transport-like"/>
</dbReference>
<dbReference type="STRING" id="78915.A0A4P9XGD5"/>
<keyword evidence="5 8" id="KW-1133">Transmembrane helix</keyword>
<dbReference type="OrthoDB" id="4142200at2759"/>
<dbReference type="InterPro" id="IPR036259">
    <property type="entry name" value="MFS_trans_sf"/>
</dbReference>
<dbReference type="GO" id="GO:0016020">
    <property type="term" value="C:membrane"/>
    <property type="evidence" value="ECO:0007669"/>
    <property type="project" value="UniProtKB-SubCell"/>
</dbReference>
<dbReference type="Gene3D" id="1.20.1250.20">
    <property type="entry name" value="MFS general substrate transporter like domains"/>
    <property type="match status" value="1"/>
</dbReference>
<dbReference type="InterPro" id="IPR050360">
    <property type="entry name" value="MFS_Sugar_Transporters"/>
</dbReference>
<dbReference type="AlphaFoldDB" id="A0A4P9XGD5"/>
<evidence type="ECO:0000259" key="9">
    <source>
        <dbReference type="PROSITE" id="PS50850"/>
    </source>
</evidence>
<dbReference type="PROSITE" id="PS50850">
    <property type="entry name" value="MFS"/>
    <property type="match status" value="1"/>
</dbReference>
<dbReference type="FunFam" id="1.20.1250.20:FF:000134">
    <property type="entry name" value="MFS sugar transporter protein"/>
    <property type="match status" value="1"/>
</dbReference>
<keyword evidence="4 8" id="KW-0812">Transmembrane</keyword>
<dbReference type="PRINTS" id="PR00171">
    <property type="entry name" value="SUGRTRNSPORT"/>
</dbReference>
<feature type="transmembrane region" description="Helical" evidence="8">
    <location>
        <begin position="162"/>
        <end position="183"/>
    </location>
</feature>
<feature type="transmembrane region" description="Helical" evidence="8">
    <location>
        <begin position="74"/>
        <end position="96"/>
    </location>
</feature>
<feature type="transmembrane region" description="Helical" evidence="8">
    <location>
        <begin position="317"/>
        <end position="342"/>
    </location>
</feature>
<dbReference type="PROSITE" id="PS00216">
    <property type="entry name" value="SUGAR_TRANSPORT_1"/>
    <property type="match status" value="1"/>
</dbReference>
<evidence type="ECO:0000256" key="7">
    <source>
        <dbReference type="RuleBase" id="RU003346"/>
    </source>
</evidence>
<dbReference type="PANTHER" id="PTHR48022:SF2">
    <property type="entry name" value="PLASTIDIC GLUCOSE TRANSPORTER 4"/>
    <property type="match status" value="1"/>
</dbReference>
<dbReference type="Pfam" id="PF00083">
    <property type="entry name" value="Sugar_tr"/>
    <property type="match status" value="1"/>
</dbReference>
<feature type="transmembrane region" description="Helical" evidence="8">
    <location>
        <begin position="43"/>
        <end position="62"/>
    </location>
</feature>
<dbReference type="InterPro" id="IPR005829">
    <property type="entry name" value="Sugar_transporter_CS"/>
</dbReference>
<proteinExistence type="inferred from homology"/>
<evidence type="ECO:0000313" key="10">
    <source>
        <dbReference type="EMBL" id="RKP04686.1"/>
    </source>
</evidence>
<evidence type="ECO:0000256" key="8">
    <source>
        <dbReference type="SAM" id="Phobius"/>
    </source>
</evidence>
<dbReference type="EMBL" id="KZ993531">
    <property type="protein sequence ID" value="RKP04686.1"/>
    <property type="molecule type" value="Genomic_DNA"/>
</dbReference>
<dbReference type="NCBIfam" id="TIGR00879">
    <property type="entry name" value="SP"/>
    <property type="match status" value="1"/>
</dbReference>